<feature type="transmembrane region" description="Helical" evidence="7">
    <location>
        <begin position="306"/>
        <end position="327"/>
    </location>
</feature>
<dbReference type="PANTHER" id="PTHR31326:SF1">
    <property type="entry name" value="PROTEIN CLT2, CHLOROPLASTIC"/>
    <property type="match status" value="1"/>
</dbReference>
<evidence type="ECO:0000313" key="8">
    <source>
        <dbReference type="EMBL" id="NDV33020.1"/>
    </source>
</evidence>
<dbReference type="InterPro" id="IPR013936">
    <property type="entry name" value="CRT-like"/>
</dbReference>
<evidence type="ECO:0000256" key="2">
    <source>
        <dbReference type="ARBA" id="ARBA00006690"/>
    </source>
</evidence>
<evidence type="ECO:0000256" key="6">
    <source>
        <dbReference type="ARBA" id="ARBA00023136"/>
    </source>
</evidence>
<feature type="transmembrane region" description="Helical" evidence="7">
    <location>
        <begin position="6"/>
        <end position="29"/>
    </location>
</feature>
<evidence type="ECO:0000256" key="5">
    <source>
        <dbReference type="ARBA" id="ARBA00022989"/>
    </source>
</evidence>
<feature type="transmembrane region" description="Helical" evidence="7">
    <location>
        <begin position="61"/>
        <end position="82"/>
    </location>
</feature>
<proteinExistence type="inferred from homology"/>
<organism evidence="8">
    <name type="scientific">Arcella intermedia</name>
    <dbReference type="NCBI Taxonomy" id="1963864"/>
    <lineage>
        <taxon>Eukaryota</taxon>
        <taxon>Amoebozoa</taxon>
        <taxon>Tubulinea</taxon>
        <taxon>Elardia</taxon>
        <taxon>Arcellinida</taxon>
        <taxon>Sphaerothecina</taxon>
        <taxon>Arcellidae</taxon>
        <taxon>Arcella</taxon>
    </lineage>
</organism>
<feature type="transmembrane region" description="Helical" evidence="7">
    <location>
        <begin position="253"/>
        <end position="271"/>
    </location>
</feature>
<feature type="transmembrane region" description="Helical" evidence="7">
    <location>
        <begin position="278"/>
        <end position="300"/>
    </location>
</feature>
<name>A0A6B2L801_9EUKA</name>
<evidence type="ECO:0000256" key="4">
    <source>
        <dbReference type="ARBA" id="ARBA00022692"/>
    </source>
</evidence>
<accession>A0A6B2L801</accession>
<keyword evidence="5 7" id="KW-1133">Transmembrane helix</keyword>
<dbReference type="EMBL" id="GIBP01004051">
    <property type="protein sequence ID" value="NDV33020.1"/>
    <property type="molecule type" value="Transcribed_RNA"/>
</dbReference>
<evidence type="ECO:0008006" key="9">
    <source>
        <dbReference type="Google" id="ProtNLM"/>
    </source>
</evidence>
<dbReference type="GO" id="GO:0016020">
    <property type="term" value="C:membrane"/>
    <property type="evidence" value="ECO:0007669"/>
    <property type="project" value="UniProtKB-SubCell"/>
</dbReference>
<protein>
    <recommendedName>
        <fullName evidence="9">EamA domain-containing protein</fullName>
    </recommendedName>
</protein>
<keyword evidence="6 7" id="KW-0472">Membrane</keyword>
<sequence>MGEYSFFLSIFNSLLYVLFYGAILVVRLLTNAISMKDLKAVWLFYPEGSGNFISRIGPWKYFLLTGSLDGLNNILVLISSAYLPGALIALLNQTNVLFSMIAALLLLRSRFTFWEVWSVGLLFAGIAATLMPEFNDLHSLHSGLIHYSIMMGLSTLPQAVSVTLKEKLLRPQNPTTKGIDLFVVNSHTSFFQMLLIPLFIPLTIPFDQTNGKPLDEYIRNGLRCFAGYTPPPNAFSSSVDPDISHCDLDPYPYIVYISINLIYNVLILILIKVASGVLCFMTLQAVLPLSVVLFYIHWPFIEVTPFSGWTVSGLVVGMVALGLFQFFSVEKKKHRLSCLSCSLPAFDLYLDSKRTSRV</sequence>
<feature type="transmembrane region" description="Helical" evidence="7">
    <location>
        <begin position="144"/>
        <end position="162"/>
    </location>
</feature>
<dbReference type="Pfam" id="PF08627">
    <property type="entry name" value="CRT-like"/>
    <property type="match status" value="1"/>
</dbReference>
<dbReference type="AlphaFoldDB" id="A0A6B2L801"/>
<dbReference type="PANTHER" id="PTHR31326">
    <property type="entry name" value="PROTEIN CLT2, CHLOROPLASTIC"/>
    <property type="match status" value="1"/>
</dbReference>
<keyword evidence="4 7" id="KW-0812">Transmembrane</keyword>
<evidence type="ECO:0000256" key="3">
    <source>
        <dbReference type="ARBA" id="ARBA00022448"/>
    </source>
</evidence>
<dbReference type="SUPFAM" id="SSF103481">
    <property type="entry name" value="Multidrug resistance efflux transporter EmrE"/>
    <property type="match status" value="1"/>
</dbReference>
<dbReference type="InterPro" id="IPR037185">
    <property type="entry name" value="EmrE-like"/>
</dbReference>
<comment type="subcellular location">
    <subcellularLocation>
        <location evidence="1">Membrane</location>
        <topology evidence="1">Multi-pass membrane protein</topology>
    </subcellularLocation>
</comment>
<keyword evidence="3" id="KW-0813">Transport</keyword>
<comment type="similarity">
    <text evidence="2">Belongs to the CRT-like transporter family.</text>
</comment>
<evidence type="ECO:0000256" key="1">
    <source>
        <dbReference type="ARBA" id="ARBA00004141"/>
    </source>
</evidence>
<feature type="transmembrane region" description="Helical" evidence="7">
    <location>
        <begin position="182"/>
        <end position="204"/>
    </location>
</feature>
<feature type="transmembrane region" description="Helical" evidence="7">
    <location>
        <begin position="114"/>
        <end position="132"/>
    </location>
</feature>
<reference evidence="8" key="1">
    <citation type="journal article" date="2020" name="J. Eukaryot. Microbiol.">
        <title>De novo Sequencing, Assembly and Annotation of the Transcriptome for the Free-Living Testate Amoeba Arcella intermedia.</title>
        <authorList>
            <person name="Ribeiro G.M."/>
            <person name="Porfirio-Sousa A.L."/>
            <person name="Maurer-Alcala X.X."/>
            <person name="Katz L.A."/>
            <person name="Lahr D.J.G."/>
        </authorList>
    </citation>
    <scope>NUCLEOTIDE SEQUENCE</scope>
</reference>
<evidence type="ECO:0000256" key="7">
    <source>
        <dbReference type="SAM" id="Phobius"/>
    </source>
</evidence>